<dbReference type="GO" id="GO:0016020">
    <property type="term" value="C:membrane"/>
    <property type="evidence" value="ECO:0007669"/>
    <property type="project" value="UniProtKB-SubCell"/>
</dbReference>
<gene>
    <name evidence="6" type="ORF">AB6A40_003510</name>
</gene>
<comment type="caution">
    <text evidence="6">The sequence shown here is derived from an EMBL/GenBank/DDBJ whole genome shotgun (WGS) entry which is preliminary data.</text>
</comment>
<dbReference type="AlphaFoldDB" id="A0ABD6EC84"/>
<feature type="transmembrane region" description="Helical" evidence="5">
    <location>
        <begin position="148"/>
        <end position="167"/>
    </location>
</feature>
<evidence type="ECO:0000256" key="5">
    <source>
        <dbReference type="SAM" id="Phobius"/>
    </source>
</evidence>
<dbReference type="Gene3D" id="1.20.140.150">
    <property type="match status" value="1"/>
</dbReference>
<dbReference type="PANTHER" id="PTHR10671">
    <property type="entry name" value="EPITHELIAL MEMBRANE PROTEIN-RELATED"/>
    <property type="match status" value="1"/>
</dbReference>
<accession>A0ABD6EC84</accession>
<evidence type="ECO:0000256" key="3">
    <source>
        <dbReference type="ARBA" id="ARBA00022989"/>
    </source>
</evidence>
<keyword evidence="3 5" id="KW-1133">Transmembrane helix</keyword>
<feature type="transmembrane region" description="Helical" evidence="5">
    <location>
        <begin position="200"/>
        <end position="218"/>
    </location>
</feature>
<sequence>MHLIDQAVELRGSRVLNVERYRTVLWHRRLMAIATLLTIGAVAVFIFALVTPSWAIIDFTNIDLEAVHVKLGVWGEWRTKRNFTEEKTEWIPHFPSPPEAILRLADTDLKHYYRIQMAFGIMSLIIMLFNNSLAVYTFFHHRYMYKRLVACLHAVIAMCIVVTIEVLTNSVNEWNISVAEQSRNGDWDYSAAQSTGYSTYVAWFVVGIYALASVAFAVGSHKQKGSRAATAEFEIEDRPIHIGR</sequence>
<evidence type="ECO:0000313" key="6">
    <source>
        <dbReference type="EMBL" id="MFH4976801.1"/>
    </source>
</evidence>
<name>A0ABD6EC84_9BILA</name>
<dbReference type="FunFam" id="1.20.140.150:FF:000054">
    <property type="entry name" value="Protein CBG14510"/>
    <property type="match status" value="1"/>
</dbReference>
<dbReference type="Proteomes" id="UP001608902">
    <property type="component" value="Unassembled WGS sequence"/>
</dbReference>
<evidence type="ECO:0000256" key="1">
    <source>
        <dbReference type="ARBA" id="ARBA00004141"/>
    </source>
</evidence>
<evidence type="ECO:0000256" key="4">
    <source>
        <dbReference type="ARBA" id="ARBA00023136"/>
    </source>
</evidence>
<keyword evidence="2 5" id="KW-0812">Transmembrane</keyword>
<reference evidence="6 7" key="1">
    <citation type="submission" date="2024-08" db="EMBL/GenBank/DDBJ databases">
        <title>Gnathostoma spinigerum genome.</title>
        <authorList>
            <person name="Gonzalez-Bertolin B."/>
            <person name="Monzon S."/>
            <person name="Zaballos A."/>
            <person name="Jimenez P."/>
            <person name="Dekumyoy P."/>
            <person name="Varona S."/>
            <person name="Cuesta I."/>
            <person name="Sumanam S."/>
            <person name="Adisakwattana P."/>
            <person name="Gasser R.B."/>
            <person name="Hernandez-Gonzalez A."/>
            <person name="Young N.D."/>
            <person name="Perteguer M.J."/>
        </authorList>
    </citation>
    <scope>NUCLEOTIDE SEQUENCE [LARGE SCALE GENOMIC DNA]</scope>
    <source>
        <strain evidence="6">AL3</strain>
        <tissue evidence="6">Liver</tissue>
    </source>
</reference>
<organism evidence="6 7">
    <name type="scientific">Gnathostoma spinigerum</name>
    <dbReference type="NCBI Taxonomy" id="75299"/>
    <lineage>
        <taxon>Eukaryota</taxon>
        <taxon>Metazoa</taxon>
        <taxon>Ecdysozoa</taxon>
        <taxon>Nematoda</taxon>
        <taxon>Chromadorea</taxon>
        <taxon>Rhabditida</taxon>
        <taxon>Spirurina</taxon>
        <taxon>Gnathostomatomorpha</taxon>
        <taxon>Gnathostomatoidea</taxon>
        <taxon>Gnathostomatidae</taxon>
        <taxon>Gnathostoma</taxon>
    </lineage>
</organism>
<evidence type="ECO:0000256" key="2">
    <source>
        <dbReference type="ARBA" id="ARBA00022692"/>
    </source>
</evidence>
<comment type="subcellular location">
    <subcellularLocation>
        <location evidence="1">Membrane</location>
        <topology evidence="1">Multi-pass membrane protein</topology>
    </subcellularLocation>
</comment>
<dbReference type="PANTHER" id="PTHR10671:SF82">
    <property type="entry name" value="GH19567P"/>
    <property type="match status" value="1"/>
</dbReference>
<keyword evidence="7" id="KW-1185">Reference proteome</keyword>
<dbReference type="InterPro" id="IPR050579">
    <property type="entry name" value="PMP-22/EMP/MP20-like"/>
</dbReference>
<protein>
    <submittedName>
        <fullName evidence="6">Uncharacterized protein</fullName>
    </submittedName>
</protein>
<evidence type="ECO:0000313" key="7">
    <source>
        <dbReference type="Proteomes" id="UP001608902"/>
    </source>
</evidence>
<dbReference type="EMBL" id="JBGFUD010001826">
    <property type="protein sequence ID" value="MFH4976801.1"/>
    <property type="molecule type" value="Genomic_DNA"/>
</dbReference>
<feature type="transmembrane region" description="Helical" evidence="5">
    <location>
        <begin position="30"/>
        <end position="50"/>
    </location>
</feature>
<proteinExistence type="predicted"/>
<feature type="transmembrane region" description="Helical" evidence="5">
    <location>
        <begin position="115"/>
        <end position="136"/>
    </location>
</feature>
<keyword evidence="4 5" id="KW-0472">Membrane</keyword>